<dbReference type="Pfam" id="PF17131">
    <property type="entry name" value="LolA_like"/>
    <property type="match status" value="1"/>
</dbReference>
<organism evidence="3 4">
    <name type="scientific">Bdellovibrio bacteriovorus</name>
    <dbReference type="NCBI Taxonomy" id="959"/>
    <lineage>
        <taxon>Bacteria</taxon>
        <taxon>Pseudomonadati</taxon>
        <taxon>Bdellovibrionota</taxon>
        <taxon>Bdellovibrionia</taxon>
        <taxon>Bdellovibrionales</taxon>
        <taxon>Pseudobdellovibrionaceae</taxon>
        <taxon>Bdellovibrio</taxon>
    </lineage>
</organism>
<protein>
    <recommendedName>
        <fullName evidence="2">Uncharacterized protein TP-0789 domain-containing protein</fullName>
    </recommendedName>
</protein>
<dbReference type="Proteomes" id="UP000075391">
    <property type="component" value="Unassembled WGS sequence"/>
</dbReference>
<dbReference type="AlphaFoldDB" id="A0A150WGF1"/>
<feature type="chain" id="PRO_5007572790" description="Uncharacterized protein TP-0789 domain-containing protein" evidence="1">
    <location>
        <begin position="19"/>
        <end position="232"/>
    </location>
</feature>
<sequence>MKTLLALCTFVFAVHAVAEENPAEWVKKADNIRNPAESYEMKIRVETPENNSVFQVFLQGQDKTLIVTKEPARDKGRNMLMLDRDFHAYVPNLKRSMRLSLAQKLSGQVSNGDISRTRWYGDYDVTKEADNGKEVQLLLKGNKDNLTYAWIRLWLKKGNFEPLRAEYLGLNGKTVLKRAFFEDYKSIAGATRPTTLKIEDTNKQVSFVRILAMGKKTFGESFFTVRNMESMK</sequence>
<accession>A0A150WGF1</accession>
<evidence type="ECO:0000256" key="1">
    <source>
        <dbReference type="SAM" id="SignalP"/>
    </source>
</evidence>
<evidence type="ECO:0000313" key="3">
    <source>
        <dbReference type="EMBL" id="KYG62116.1"/>
    </source>
</evidence>
<evidence type="ECO:0000313" key="4">
    <source>
        <dbReference type="Proteomes" id="UP000075391"/>
    </source>
</evidence>
<feature type="signal peptide" evidence="1">
    <location>
        <begin position="1"/>
        <end position="18"/>
    </location>
</feature>
<dbReference type="RefSeq" id="WP_063244227.1">
    <property type="nucleotide sequence ID" value="NZ_CP168967.1"/>
</dbReference>
<dbReference type="Gene3D" id="2.50.20.10">
    <property type="entry name" value="Lipoprotein localisation LolA/LolB/LppX"/>
    <property type="match status" value="1"/>
</dbReference>
<feature type="domain" description="Uncharacterized protein TP-0789" evidence="2">
    <location>
        <begin position="60"/>
        <end position="229"/>
    </location>
</feature>
<evidence type="ECO:0000259" key="2">
    <source>
        <dbReference type="Pfam" id="PF17131"/>
    </source>
</evidence>
<gene>
    <name evidence="3" type="ORF">AZI85_07925</name>
</gene>
<dbReference type="CDD" id="cd16329">
    <property type="entry name" value="LolA_like"/>
    <property type="match status" value="1"/>
</dbReference>
<reference evidence="3 4" key="1">
    <citation type="submission" date="2016-03" db="EMBL/GenBank/DDBJ databases">
        <authorList>
            <person name="Ploux O."/>
        </authorList>
    </citation>
    <scope>NUCLEOTIDE SEQUENCE [LARGE SCALE GENOMIC DNA]</scope>
    <source>
        <strain evidence="3 4">BER2</strain>
    </source>
</reference>
<proteinExistence type="predicted"/>
<comment type="caution">
    <text evidence="3">The sequence shown here is derived from an EMBL/GenBank/DDBJ whole genome shotgun (WGS) entry which is preliminary data.</text>
</comment>
<name>A0A150WGF1_BDEBC</name>
<dbReference type="OrthoDB" id="368800at2"/>
<keyword evidence="1" id="KW-0732">Signal</keyword>
<dbReference type="EMBL" id="LUKF01000016">
    <property type="protein sequence ID" value="KYG62116.1"/>
    <property type="molecule type" value="Genomic_DNA"/>
</dbReference>
<dbReference type="InterPro" id="IPR033399">
    <property type="entry name" value="TP_0789-like"/>
</dbReference>